<dbReference type="PANTHER" id="PTHR30069">
    <property type="entry name" value="TONB-DEPENDENT OUTER MEMBRANE RECEPTOR"/>
    <property type="match status" value="1"/>
</dbReference>
<evidence type="ECO:0000256" key="7">
    <source>
        <dbReference type="ARBA" id="ARBA00023136"/>
    </source>
</evidence>
<dbReference type="InterPro" id="IPR012910">
    <property type="entry name" value="Plug_dom"/>
</dbReference>
<keyword evidence="13" id="KW-0732">Signal</keyword>
<evidence type="ECO:0000256" key="12">
    <source>
        <dbReference type="SAM" id="MobiDB-lite"/>
    </source>
</evidence>
<proteinExistence type="inferred from homology"/>
<evidence type="ECO:0000313" key="16">
    <source>
        <dbReference type="EMBL" id="AWL04811.1"/>
    </source>
</evidence>
<evidence type="ECO:0000256" key="13">
    <source>
        <dbReference type="SAM" id="SignalP"/>
    </source>
</evidence>
<dbReference type="InterPro" id="IPR000531">
    <property type="entry name" value="Beta-barrel_TonB"/>
</dbReference>
<keyword evidence="4 10" id="KW-1134">Transmembrane beta strand</keyword>
<dbReference type="SUPFAM" id="SSF56935">
    <property type="entry name" value="Porins"/>
    <property type="match status" value="1"/>
</dbReference>
<keyword evidence="3 10" id="KW-0813">Transport</keyword>
<dbReference type="AlphaFoldDB" id="A0A2S2DHI9"/>
<evidence type="ECO:0000256" key="9">
    <source>
        <dbReference type="ARBA" id="ARBA00023237"/>
    </source>
</evidence>
<comment type="similarity">
    <text evidence="2 10 11">Belongs to the TonB-dependent receptor family.</text>
</comment>
<dbReference type="RefSeq" id="WP_109345180.1">
    <property type="nucleotide sequence ID" value="NZ_CP029343.1"/>
</dbReference>
<dbReference type="Pfam" id="PF00593">
    <property type="entry name" value="TonB_dep_Rec_b-barrel"/>
    <property type="match status" value="1"/>
</dbReference>
<evidence type="ECO:0000256" key="1">
    <source>
        <dbReference type="ARBA" id="ARBA00004571"/>
    </source>
</evidence>
<keyword evidence="5 10" id="KW-0812">Transmembrane</keyword>
<evidence type="ECO:0000256" key="3">
    <source>
        <dbReference type="ARBA" id="ARBA00022448"/>
    </source>
</evidence>
<evidence type="ECO:0000313" key="17">
    <source>
        <dbReference type="Proteomes" id="UP000245820"/>
    </source>
</evidence>
<comment type="subcellular location">
    <subcellularLocation>
        <location evidence="1 10">Cell outer membrane</location>
        <topology evidence="1 10">Multi-pass membrane protein</topology>
    </subcellularLocation>
</comment>
<name>A0A2S2DHI9_9BURK</name>
<feature type="domain" description="TonB-dependent receptor plug" evidence="15">
    <location>
        <begin position="57"/>
        <end position="159"/>
    </location>
</feature>
<dbReference type="PROSITE" id="PS52016">
    <property type="entry name" value="TONB_DEPENDENT_REC_3"/>
    <property type="match status" value="1"/>
</dbReference>
<dbReference type="GO" id="GO:0044718">
    <property type="term" value="P:siderophore transmembrane transport"/>
    <property type="evidence" value="ECO:0007669"/>
    <property type="project" value="TreeGrafter"/>
</dbReference>
<dbReference type="Pfam" id="PF07715">
    <property type="entry name" value="Plug"/>
    <property type="match status" value="1"/>
</dbReference>
<evidence type="ECO:0000256" key="10">
    <source>
        <dbReference type="PROSITE-ProRule" id="PRU01360"/>
    </source>
</evidence>
<dbReference type="GO" id="GO:0009279">
    <property type="term" value="C:cell outer membrane"/>
    <property type="evidence" value="ECO:0007669"/>
    <property type="project" value="UniProtKB-SubCell"/>
</dbReference>
<feature type="chain" id="PRO_5015589813" evidence="13">
    <location>
        <begin position="28"/>
        <end position="705"/>
    </location>
</feature>
<dbReference type="InterPro" id="IPR036942">
    <property type="entry name" value="Beta-barrel_TonB_sf"/>
</dbReference>
<accession>A0A2S2DHI9</accession>
<keyword evidence="17" id="KW-1185">Reference proteome</keyword>
<protein>
    <submittedName>
        <fullName evidence="16">TonB-dependent receptor</fullName>
    </submittedName>
</protein>
<feature type="compositionally biased region" description="Basic and acidic residues" evidence="12">
    <location>
        <begin position="287"/>
        <end position="318"/>
    </location>
</feature>
<dbReference type="Gene3D" id="2.170.130.10">
    <property type="entry name" value="TonB-dependent receptor, plug domain"/>
    <property type="match status" value="1"/>
</dbReference>
<evidence type="ECO:0000256" key="4">
    <source>
        <dbReference type="ARBA" id="ARBA00022452"/>
    </source>
</evidence>
<reference evidence="16 17" key="1">
    <citation type="submission" date="2018-05" db="EMBL/GenBank/DDBJ databases">
        <title>Complete genome sequence of Massilia oculi sp. nov. CCUG 43427T (=DSM 26321T), the type strain of M. oculi, and comparison with genome sequences of other Massilia strains.</title>
        <authorList>
            <person name="Zhu B."/>
        </authorList>
    </citation>
    <scope>NUCLEOTIDE SEQUENCE [LARGE SCALE GENOMIC DNA]</scope>
    <source>
        <strain evidence="16 17">CCUG 43427</strain>
    </source>
</reference>
<feature type="region of interest" description="Disordered" evidence="12">
    <location>
        <begin position="281"/>
        <end position="318"/>
    </location>
</feature>
<dbReference type="InterPro" id="IPR037066">
    <property type="entry name" value="Plug_dom_sf"/>
</dbReference>
<gene>
    <name evidence="16" type="ORF">DIR46_10495</name>
</gene>
<evidence type="ECO:0000256" key="8">
    <source>
        <dbReference type="ARBA" id="ARBA00023170"/>
    </source>
</evidence>
<evidence type="ECO:0000259" key="15">
    <source>
        <dbReference type="Pfam" id="PF07715"/>
    </source>
</evidence>
<dbReference type="KEGG" id="mtim:DIR46_10495"/>
<evidence type="ECO:0000256" key="11">
    <source>
        <dbReference type="RuleBase" id="RU003357"/>
    </source>
</evidence>
<dbReference type="GO" id="GO:0015344">
    <property type="term" value="F:siderophore uptake transmembrane transporter activity"/>
    <property type="evidence" value="ECO:0007669"/>
    <property type="project" value="TreeGrafter"/>
</dbReference>
<keyword evidence="7 10" id="KW-0472">Membrane</keyword>
<evidence type="ECO:0000256" key="6">
    <source>
        <dbReference type="ARBA" id="ARBA00023077"/>
    </source>
</evidence>
<keyword evidence="9 10" id="KW-0998">Cell outer membrane</keyword>
<dbReference type="EMBL" id="CP029343">
    <property type="protein sequence ID" value="AWL04811.1"/>
    <property type="molecule type" value="Genomic_DNA"/>
</dbReference>
<keyword evidence="6 11" id="KW-0798">TonB box</keyword>
<organism evidence="16 17">
    <name type="scientific">Massilia oculi</name>
    <dbReference type="NCBI Taxonomy" id="945844"/>
    <lineage>
        <taxon>Bacteria</taxon>
        <taxon>Pseudomonadati</taxon>
        <taxon>Pseudomonadota</taxon>
        <taxon>Betaproteobacteria</taxon>
        <taxon>Burkholderiales</taxon>
        <taxon>Oxalobacteraceae</taxon>
        <taxon>Telluria group</taxon>
        <taxon>Massilia</taxon>
    </lineage>
</organism>
<evidence type="ECO:0000256" key="5">
    <source>
        <dbReference type="ARBA" id="ARBA00022692"/>
    </source>
</evidence>
<dbReference type="OrthoDB" id="9795928at2"/>
<keyword evidence="8 16" id="KW-0675">Receptor</keyword>
<dbReference type="InterPro" id="IPR039426">
    <property type="entry name" value="TonB-dep_rcpt-like"/>
</dbReference>
<evidence type="ECO:0000259" key="14">
    <source>
        <dbReference type="Pfam" id="PF00593"/>
    </source>
</evidence>
<dbReference type="Gene3D" id="2.40.170.20">
    <property type="entry name" value="TonB-dependent receptor, beta-barrel domain"/>
    <property type="match status" value="1"/>
</dbReference>
<sequence>MSDFSCKRTPLTLALMLAFGAPMAVHAQTTSRAASDPDSVPTVVVSASALGVVDDDMITPVTSLGGSELVRARESTLGETLAHQPGITSSHFGAGASRPVIRGMDGPRVKILSDGAEIQDASTISPDHAVAFEPVLAERIEVLRGPSALAYGGGAVGGVVNILDRKIPTAMPEKGLEGSAEVRANSAAREKTGAFEFTTAAGSNLALHLEGVKRDADDYRVGKDWSEGRHVLGSYKETETGTVGLSWIGKNGYIGAAFTKERTEYGIPGHGHEFESCHPHGSHLHCGGHEEEEGHDHDEHGEEGHDHDHEHEHDHEHGVPVVKLDSERWDIRGEYRNPVAGIERVRMRASFTDYVHDELEENVVSTSFRNKGHDARLEAVHAPLAGWRGVFGLQTTRRDFSAIGEEAYVPATLTKKHAAFLTEEYKLDNWRFEAGLRHEWQDIEVDAPGLVDTDARGTSASVGAVWKFAPQYSLRASLSRSHRLPTAEELYADGVHLATATYEVGNQNLDKETSNNVDLTLRKFEGDTTFSVSAFHNRVDNYIYAHTLDNHEGFQLVEYAQRDATFTGLEGEIRQKLTPTISATVFGDYVRARFDEGQGSRNLPRIPAARLGVKLDGDWNQWHGMVEFYRVGKQDKLAEYETETAGYNMLNVGAHYSTRIGGVPTQFYARLNNLTDELAYSHTSFIKNAAPLTGRNLTAGIRVIF</sequence>
<dbReference type="PANTHER" id="PTHR30069:SF40">
    <property type="entry name" value="TONB-DEPENDENT RECEPTOR NMB0964-RELATED"/>
    <property type="match status" value="1"/>
</dbReference>
<evidence type="ECO:0000256" key="2">
    <source>
        <dbReference type="ARBA" id="ARBA00009810"/>
    </source>
</evidence>
<feature type="signal peptide" evidence="13">
    <location>
        <begin position="1"/>
        <end position="27"/>
    </location>
</feature>
<feature type="domain" description="TonB-dependent receptor-like beta-barrel" evidence="14">
    <location>
        <begin position="315"/>
        <end position="674"/>
    </location>
</feature>
<dbReference type="Proteomes" id="UP000245820">
    <property type="component" value="Chromosome"/>
</dbReference>